<evidence type="ECO:0000313" key="3">
    <source>
        <dbReference type="EMBL" id="MBH0776178.1"/>
    </source>
</evidence>
<gene>
    <name evidence="3" type="ORF">IT779_07770</name>
</gene>
<feature type="compositionally biased region" description="Low complexity" evidence="1">
    <location>
        <begin position="30"/>
        <end position="47"/>
    </location>
</feature>
<evidence type="ECO:0000313" key="4">
    <source>
        <dbReference type="Proteomes" id="UP000655751"/>
    </source>
</evidence>
<comment type="caution">
    <text evidence="3">The sequence shown here is derived from an EMBL/GenBank/DDBJ whole genome shotgun (WGS) entry which is preliminary data.</text>
</comment>
<evidence type="ECO:0000256" key="2">
    <source>
        <dbReference type="SAM" id="SignalP"/>
    </source>
</evidence>
<keyword evidence="4" id="KW-1185">Reference proteome</keyword>
<organism evidence="3 4">
    <name type="scientific">Nocardia bovistercoris</name>
    <dbReference type="NCBI Taxonomy" id="2785916"/>
    <lineage>
        <taxon>Bacteria</taxon>
        <taxon>Bacillati</taxon>
        <taxon>Actinomycetota</taxon>
        <taxon>Actinomycetes</taxon>
        <taxon>Mycobacteriales</taxon>
        <taxon>Nocardiaceae</taxon>
        <taxon>Nocardia</taxon>
    </lineage>
</organism>
<reference evidence="3" key="1">
    <citation type="submission" date="2020-11" db="EMBL/GenBank/DDBJ databases">
        <title>Nocardia NEAU-351.nov., a novel actinomycete isolated from the cow dung.</title>
        <authorList>
            <person name="Zhang X."/>
        </authorList>
    </citation>
    <scope>NUCLEOTIDE SEQUENCE</scope>
    <source>
        <strain evidence="3">NEAU-351</strain>
    </source>
</reference>
<feature type="signal peptide" evidence="2">
    <location>
        <begin position="1"/>
        <end position="22"/>
    </location>
</feature>
<name>A0A931IA97_9NOCA</name>
<keyword evidence="2" id="KW-0732">Signal</keyword>
<accession>A0A931IA97</accession>
<proteinExistence type="predicted"/>
<dbReference type="AlphaFoldDB" id="A0A931IA97"/>
<dbReference type="EMBL" id="JADMLG010000002">
    <property type="protein sequence ID" value="MBH0776178.1"/>
    <property type="molecule type" value="Genomic_DNA"/>
</dbReference>
<evidence type="ECO:0000256" key="1">
    <source>
        <dbReference type="SAM" id="MobiDB-lite"/>
    </source>
</evidence>
<sequence length="151" mass="15250">MDRAPSARIAAVVTAFALAAAAGGCGSGEESGPTSSAATTTPASTPSRDPEAAAGRMFTADTTIVGARPIPFTTWTLAAPDRVAVGFQTGSPECYGVDARVTESDKAVTIEIRSGTKANAVGRMCTMVAVFGTLEVPLKAPLGDRMLLSAT</sequence>
<feature type="chain" id="PRO_5039610795" description="Large secreted protein" evidence="2">
    <location>
        <begin position="23"/>
        <end position="151"/>
    </location>
</feature>
<feature type="region of interest" description="Disordered" evidence="1">
    <location>
        <begin position="24"/>
        <end position="54"/>
    </location>
</feature>
<protein>
    <recommendedName>
        <fullName evidence="5">Large secreted protein</fullName>
    </recommendedName>
</protein>
<evidence type="ECO:0008006" key="5">
    <source>
        <dbReference type="Google" id="ProtNLM"/>
    </source>
</evidence>
<dbReference type="PROSITE" id="PS51257">
    <property type="entry name" value="PROKAR_LIPOPROTEIN"/>
    <property type="match status" value="1"/>
</dbReference>
<dbReference type="Proteomes" id="UP000655751">
    <property type="component" value="Unassembled WGS sequence"/>
</dbReference>
<dbReference type="RefSeq" id="WP_196148440.1">
    <property type="nucleotide sequence ID" value="NZ_JADMLG010000002.1"/>
</dbReference>